<keyword evidence="2" id="KW-0808">Transferase</keyword>
<dbReference type="PANTHER" id="PTHR11085">
    <property type="entry name" value="NAD-DEPENDENT PROTEIN DEACYLASE SIRTUIN-5, MITOCHONDRIAL-RELATED"/>
    <property type="match status" value="1"/>
</dbReference>
<feature type="region of interest" description="Disordered" evidence="5">
    <location>
        <begin position="576"/>
        <end position="625"/>
    </location>
</feature>
<dbReference type="InterPro" id="IPR003000">
    <property type="entry name" value="Sirtuin"/>
</dbReference>
<dbReference type="Gene3D" id="3.30.1600.10">
    <property type="entry name" value="SIR2/SIRT2 'Small Domain"/>
    <property type="match status" value="1"/>
</dbReference>
<evidence type="ECO:0000256" key="5">
    <source>
        <dbReference type="SAM" id="MobiDB-lite"/>
    </source>
</evidence>
<feature type="binding site" evidence="4">
    <location>
        <position position="229"/>
    </location>
    <ligand>
        <name>Zn(2+)</name>
        <dbReference type="ChEBI" id="CHEBI:29105"/>
    </ligand>
</feature>
<feature type="region of interest" description="Disordered" evidence="5">
    <location>
        <begin position="193"/>
        <end position="213"/>
    </location>
</feature>
<name>A0A507FGW1_9FUNG</name>
<feature type="compositionally biased region" description="Polar residues" evidence="5">
    <location>
        <begin position="513"/>
        <end position="529"/>
    </location>
</feature>
<evidence type="ECO:0000313" key="8">
    <source>
        <dbReference type="Proteomes" id="UP000320333"/>
    </source>
</evidence>
<dbReference type="AlphaFoldDB" id="A0A507FGW1"/>
<keyword evidence="8" id="KW-1185">Reference proteome</keyword>
<dbReference type="STRING" id="246404.A0A507FGW1"/>
<feature type="domain" description="Deacetylase sirtuin-type" evidence="6">
    <location>
        <begin position="34"/>
        <end position="380"/>
    </location>
</feature>
<feature type="binding site" evidence="4">
    <location>
        <position position="254"/>
    </location>
    <ligand>
        <name>Zn(2+)</name>
        <dbReference type="ChEBI" id="CHEBI:29105"/>
    </ligand>
</feature>
<evidence type="ECO:0000256" key="3">
    <source>
        <dbReference type="ARBA" id="ARBA00023027"/>
    </source>
</evidence>
<dbReference type="GO" id="GO:0017136">
    <property type="term" value="F:histone deacetylase activity, NAD-dependent"/>
    <property type="evidence" value="ECO:0007669"/>
    <property type="project" value="TreeGrafter"/>
</dbReference>
<evidence type="ECO:0000256" key="4">
    <source>
        <dbReference type="PROSITE-ProRule" id="PRU00236"/>
    </source>
</evidence>
<dbReference type="EMBL" id="QEAP01000074">
    <property type="protein sequence ID" value="TPX75619.1"/>
    <property type="molecule type" value="Genomic_DNA"/>
</dbReference>
<evidence type="ECO:0000256" key="2">
    <source>
        <dbReference type="ARBA" id="ARBA00022679"/>
    </source>
</evidence>
<evidence type="ECO:0000259" key="6">
    <source>
        <dbReference type="PROSITE" id="PS50305"/>
    </source>
</evidence>
<protein>
    <recommendedName>
        <fullName evidence="6">Deacetylase sirtuin-type domain-containing protein</fullName>
    </recommendedName>
</protein>
<evidence type="ECO:0000313" key="7">
    <source>
        <dbReference type="EMBL" id="TPX75619.1"/>
    </source>
</evidence>
<dbReference type="PROSITE" id="PS50305">
    <property type="entry name" value="SIRTUIN"/>
    <property type="match status" value="1"/>
</dbReference>
<feature type="active site" description="Proton acceptor" evidence="4">
    <location>
        <position position="218"/>
    </location>
</feature>
<dbReference type="GO" id="GO:0005634">
    <property type="term" value="C:nucleus"/>
    <property type="evidence" value="ECO:0007669"/>
    <property type="project" value="TreeGrafter"/>
</dbReference>
<dbReference type="PANTHER" id="PTHR11085:SF8">
    <property type="entry name" value="NAD-DEPENDENT HISTONE DEACETYLASE HST3"/>
    <property type="match status" value="1"/>
</dbReference>
<comment type="similarity">
    <text evidence="1">Belongs to the sirtuin family. Class I subfamily.</text>
</comment>
<dbReference type="GO" id="GO:0070403">
    <property type="term" value="F:NAD+ binding"/>
    <property type="evidence" value="ECO:0007669"/>
    <property type="project" value="InterPro"/>
</dbReference>
<feature type="compositionally biased region" description="Low complexity" evidence="5">
    <location>
        <begin position="607"/>
        <end position="618"/>
    </location>
</feature>
<sequence>MVFVFTTHALKQAPSLVQSLTHTATSHASDTLAQRDDPLAHSHLAAFAAALARAKRVAIVAGAGISVAAGIPDFRSADGLYNLVKARYPDAVVKGRDLFDASLFRDPVSTSLFYSFIAELKVLSDGAGITRTHRFIESLSVRGKLLRCYTQNIDGLEARLELESMRPPTAQQSAPIVPPVSDAMQQSQLEMKLETKPKQPTRQSSSSNPPPPVLIHLHGALDTLICTICKTTTPFSLEYQSTCSRGIPPACPACTAQATLRQIAGKRTLTQGVLRPNIILYGEHHASGETIGRAANIDAKKLAFSGSVLIVMGTSLKVDGVKALVKTLAKSVREGGGCVLLMNRTRLAKEWDAFFDYVLLGDVDEAVLLVDEAVKKVEAAIARKRVGGKNAKGASNVDLSSSSAALSMPSGSASQQMKLTELLKNVKEGGVSSASSGERGFIKKNDDADNDAAMGHMNSQTFGLNLGSNYPESQENSMQTGIRKSTRQSTLNHATYLQPNTGKSNPHAAKNPLQRNACNTSNMPESSSTAEFMKFRPQQKFTGIETENAFLDHASMMMPASPSKGLDTLSIGSPVKCKGSNKEGGNNRMRSNSECSERMLAPREVRSSSVVRKVGEGSPTKKTKSKTLEDVVGLKIAV</sequence>
<organism evidence="7 8">
    <name type="scientific">Chytriomyces confervae</name>
    <dbReference type="NCBI Taxonomy" id="246404"/>
    <lineage>
        <taxon>Eukaryota</taxon>
        <taxon>Fungi</taxon>
        <taxon>Fungi incertae sedis</taxon>
        <taxon>Chytridiomycota</taxon>
        <taxon>Chytridiomycota incertae sedis</taxon>
        <taxon>Chytridiomycetes</taxon>
        <taxon>Chytridiales</taxon>
        <taxon>Chytriomycetaceae</taxon>
        <taxon>Chytriomyces</taxon>
    </lineage>
</organism>
<keyword evidence="4" id="KW-0862">Zinc</keyword>
<dbReference type="InterPro" id="IPR026591">
    <property type="entry name" value="Sirtuin_cat_small_dom_sf"/>
</dbReference>
<dbReference type="InterPro" id="IPR026590">
    <property type="entry name" value="Ssirtuin_cat_dom"/>
</dbReference>
<feature type="binding site" evidence="4">
    <location>
        <position position="226"/>
    </location>
    <ligand>
        <name>Zn(2+)</name>
        <dbReference type="ChEBI" id="CHEBI:29105"/>
    </ligand>
</feature>
<feature type="compositionally biased region" description="Polar residues" evidence="5">
    <location>
        <begin position="198"/>
        <end position="207"/>
    </location>
</feature>
<feature type="region of interest" description="Disordered" evidence="5">
    <location>
        <begin position="496"/>
        <end position="529"/>
    </location>
</feature>
<dbReference type="InterPro" id="IPR029035">
    <property type="entry name" value="DHS-like_NAD/FAD-binding_dom"/>
</dbReference>
<dbReference type="Pfam" id="PF02146">
    <property type="entry name" value="SIR2"/>
    <property type="match status" value="2"/>
</dbReference>
<gene>
    <name evidence="7" type="ORF">CcCBS67573_g03102</name>
</gene>
<dbReference type="GO" id="GO:0046872">
    <property type="term" value="F:metal ion binding"/>
    <property type="evidence" value="ECO:0007669"/>
    <property type="project" value="UniProtKB-KW"/>
</dbReference>
<proteinExistence type="inferred from homology"/>
<accession>A0A507FGW1</accession>
<feature type="binding site" evidence="4">
    <location>
        <position position="251"/>
    </location>
    <ligand>
        <name>Zn(2+)</name>
        <dbReference type="ChEBI" id="CHEBI:29105"/>
    </ligand>
</feature>
<dbReference type="OrthoDB" id="2919105at2759"/>
<evidence type="ECO:0000256" key="1">
    <source>
        <dbReference type="ARBA" id="ARBA00006924"/>
    </source>
</evidence>
<dbReference type="SUPFAM" id="SSF52467">
    <property type="entry name" value="DHS-like NAD/FAD-binding domain"/>
    <property type="match status" value="1"/>
</dbReference>
<keyword evidence="3" id="KW-0520">NAD</keyword>
<feature type="compositionally biased region" description="Basic and acidic residues" evidence="5">
    <location>
        <begin position="595"/>
        <end position="606"/>
    </location>
</feature>
<comment type="caution">
    <text evidence="7">The sequence shown here is derived from an EMBL/GenBank/DDBJ whole genome shotgun (WGS) entry which is preliminary data.</text>
</comment>
<dbReference type="InterPro" id="IPR050134">
    <property type="entry name" value="NAD-dep_sirtuin_deacylases"/>
</dbReference>
<dbReference type="Gene3D" id="3.40.50.1220">
    <property type="entry name" value="TPP-binding domain"/>
    <property type="match status" value="2"/>
</dbReference>
<dbReference type="Proteomes" id="UP000320333">
    <property type="component" value="Unassembled WGS sequence"/>
</dbReference>
<reference evidence="7 8" key="1">
    <citation type="journal article" date="2019" name="Sci. Rep.">
        <title>Comparative genomics of chytrid fungi reveal insights into the obligate biotrophic and pathogenic lifestyle of Synchytrium endobioticum.</title>
        <authorList>
            <person name="van de Vossenberg B.T.L.H."/>
            <person name="Warris S."/>
            <person name="Nguyen H.D.T."/>
            <person name="van Gent-Pelzer M.P.E."/>
            <person name="Joly D.L."/>
            <person name="van de Geest H.C."/>
            <person name="Bonants P.J.M."/>
            <person name="Smith D.S."/>
            <person name="Levesque C.A."/>
            <person name="van der Lee T.A.J."/>
        </authorList>
    </citation>
    <scope>NUCLEOTIDE SEQUENCE [LARGE SCALE GENOMIC DNA]</scope>
    <source>
        <strain evidence="7 8">CBS 675.73</strain>
    </source>
</reference>
<keyword evidence="4" id="KW-0479">Metal-binding</keyword>